<dbReference type="GO" id="GO:0003677">
    <property type="term" value="F:DNA binding"/>
    <property type="evidence" value="ECO:0007669"/>
    <property type="project" value="UniProtKB-KW"/>
</dbReference>
<evidence type="ECO:0000256" key="2">
    <source>
        <dbReference type="ARBA" id="ARBA00023125"/>
    </source>
</evidence>
<evidence type="ECO:0000256" key="3">
    <source>
        <dbReference type="RuleBase" id="RU003939"/>
    </source>
</evidence>
<dbReference type="CDD" id="cd00591">
    <property type="entry name" value="HU_IHF"/>
    <property type="match status" value="1"/>
</dbReference>
<dbReference type="Gene3D" id="4.10.520.10">
    <property type="entry name" value="IHF-like DNA-binding proteins"/>
    <property type="match status" value="1"/>
</dbReference>
<dbReference type="EMBL" id="CP006935">
    <property type="protein sequence ID" value="AHC40008.1"/>
    <property type="molecule type" value="Genomic_DNA"/>
</dbReference>
<proteinExistence type="inferred from homology"/>
<organism evidence="4 5">
    <name type="scientific">Mycoplasma ovis str. Michigan</name>
    <dbReference type="NCBI Taxonomy" id="1415773"/>
    <lineage>
        <taxon>Bacteria</taxon>
        <taxon>Bacillati</taxon>
        <taxon>Mycoplasmatota</taxon>
        <taxon>Mollicutes</taxon>
        <taxon>Mycoplasmataceae</taxon>
        <taxon>Mycoplasma</taxon>
    </lineage>
</organism>
<gene>
    <name evidence="4" type="ORF">OVS_02940</name>
</gene>
<accession>A0ABM5P112</accession>
<name>A0ABM5P112_9MOLU</name>
<reference evidence="4 5" key="1">
    <citation type="journal article" date="2014" name="Genome Announc.">
        <title>Complete Genome Sequence of Mycoplasma ovis Strain Michigan, a Hemoplasma of Sheep with Two Distinct 16S rRNA Genes.</title>
        <authorList>
            <person name="Deshuillers P.L."/>
            <person name="Santos A.P."/>
            <person name="do Nascimento N.C."/>
            <person name="Hampel J.A."/>
            <person name="Bergin I.L."/>
            <person name="Dyson M.C."/>
            <person name="Messick J.B."/>
        </authorList>
    </citation>
    <scope>NUCLEOTIDE SEQUENCE [LARGE SCALE GENOMIC DNA]</scope>
    <source>
        <strain evidence="4 5">Michigan</strain>
    </source>
</reference>
<dbReference type="PANTHER" id="PTHR33175:SF3">
    <property type="entry name" value="DNA-BINDING PROTEIN HU-BETA"/>
    <property type="match status" value="1"/>
</dbReference>
<comment type="similarity">
    <text evidence="3">Belongs to the bacterial histone-like protein family.</text>
</comment>
<evidence type="ECO:0000313" key="5">
    <source>
        <dbReference type="Proteomes" id="UP000018745"/>
    </source>
</evidence>
<evidence type="ECO:0000256" key="1">
    <source>
        <dbReference type="ARBA" id="ARBA00023067"/>
    </source>
</evidence>
<dbReference type="Proteomes" id="UP000018745">
    <property type="component" value="Chromosome"/>
</dbReference>
<dbReference type="SUPFAM" id="SSF47729">
    <property type="entry name" value="IHF-like DNA-binding proteins"/>
    <property type="match status" value="1"/>
</dbReference>
<protein>
    <submittedName>
        <fullName evidence="4">DNA-binding protein</fullName>
    </submittedName>
</protein>
<dbReference type="RefSeq" id="WP_024071357.1">
    <property type="nucleotide sequence ID" value="NC_023062.1"/>
</dbReference>
<dbReference type="Pfam" id="PF00216">
    <property type="entry name" value="Bac_DNA_binding"/>
    <property type="match status" value="1"/>
</dbReference>
<dbReference type="SMART" id="SM00411">
    <property type="entry name" value="BHL"/>
    <property type="match status" value="1"/>
</dbReference>
<keyword evidence="1" id="KW-0226">DNA condensation</keyword>
<dbReference type="InterPro" id="IPR010992">
    <property type="entry name" value="IHF-like_DNA-bd_dom_sf"/>
</dbReference>
<dbReference type="InterPro" id="IPR000119">
    <property type="entry name" value="Hist_DNA-bd"/>
</dbReference>
<dbReference type="PANTHER" id="PTHR33175">
    <property type="entry name" value="DNA-BINDING PROTEIN HU"/>
    <property type="match status" value="1"/>
</dbReference>
<sequence>MNKSELLSAIASSTGLTKDQVNGVLDKYNEIVINKVLEDKEFTVLGLGKVKVVRRAERKAFNPKTKEPIVIPSVDAPKFSFARAVKAKIAEKGGK</sequence>
<evidence type="ECO:0000313" key="4">
    <source>
        <dbReference type="EMBL" id="AHC40008.1"/>
    </source>
</evidence>
<keyword evidence="2 4" id="KW-0238">DNA-binding</keyword>
<keyword evidence="5" id="KW-1185">Reference proteome</keyword>